<keyword evidence="1" id="KW-1185">Reference proteome</keyword>
<gene>
    <name evidence="2" type="primary">LOC130461267</name>
</gene>
<proteinExistence type="predicted"/>
<evidence type="ECO:0000313" key="2">
    <source>
        <dbReference type="RefSeq" id="XP_056685252.1"/>
    </source>
</evidence>
<organism evidence="1 2">
    <name type="scientific">Spinacia oleracea</name>
    <name type="common">Spinach</name>
    <dbReference type="NCBI Taxonomy" id="3562"/>
    <lineage>
        <taxon>Eukaryota</taxon>
        <taxon>Viridiplantae</taxon>
        <taxon>Streptophyta</taxon>
        <taxon>Embryophyta</taxon>
        <taxon>Tracheophyta</taxon>
        <taxon>Spermatophyta</taxon>
        <taxon>Magnoliopsida</taxon>
        <taxon>eudicotyledons</taxon>
        <taxon>Gunneridae</taxon>
        <taxon>Pentapetalae</taxon>
        <taxon>Caryophyllales</taxon>
        <taxon>Chenopodiaceae</taxon>
        <taxon>Chenopodioideae</taxon>
        <taxon>Anserineae</taxon>
        <taxon>Spinacia</taxon>
    </lineage>
</organism>
<accession>A0ABM3QPG9</accession>
<dbReference type="RefSeq" id="XP_056685252.1">
    <property type="nucleotide sequence ID" value="XM_056829274.1"/>
</dbReference>
<reference evidence="2" key="2">
    <citation type="submission" date="2025-08" db="UniProtKB">
        <authorList>
            <consortium name="RefSeq"/>
        </authorList>
    </citation>
    <scope>IDENTIFICATION</scope>
    <source>
        <tissue evidence="2">Leaf</tissue>
    </source>
</reference>
<dbReference type="GeneID" id="130461267"/>
<reference evidence="1" key="1">
    <citation type="journal article" date="2021" name="Nat. Commun.">
        <title>Genomic analyses provide insights into spinach domestication and the genetic basis of agronomic traits.</title>
        <authorList>
            <person name="Cai X."/>
            <person name="Sun X."/>
            <person name="Xu C."/>
            <person name="Sun H."/>
            <person name="Wang X."/>
            <person name="Ge C."/>
            <person name="Zhang Z."/>
            <person name="Wang Q."/>
            <person name="Fei Z."/>
            <person name="Jiao C."/>
            <person name="Wang Q."/>
        </authorList>
    </citation>
    <scope>NUCLEOTIDE SEQUENCE [LARGE SCALE GENOMIC DNA]</scope>
    <source>
        <strain evidence="1">cv. Varoflay</strain>
    </source>
</reference>
<protein>
    <submittedName>
        <fullName evidence="2">Uncharacterized protein</fullName>
    </submittedName>
</protein>
<sequence length="177" mass="20635">MQQQLQNQNQNQNQNPWNLRIQAKINRHFSLDFNLNLHTRLPPFSLLLDLKFLKSHIFLCSDFSSSTKPKISHKFLRFFSKLIPKKSKISPISSQKPTIKSKLIRYPSKLLSKKSKKIPPVSSLKSAVNLQSFWVALLVTIWLGCSPCEFEYKSTYALNSAINVGVFHNICDYYYYY</sequence>
<evidence type="ECO:0000313" key="1">
    <source>
        <dbReference type="Proteomes" id="UP000813463"/>
    </source>
</evidence>
<dbReference type="Proteomes" id="UP000813463">
    <property type="component" value="Chromosome 5"/>
</dbReference>
<name>A0ABM3QPG9_SPIOL</name>